<proteinExistence type="predicted"/>
<dbReference type="Proteomes" id="UP000529795">
    <property type="component" value="Unassembled WGS sequence"/>
</dbReference>
<dbReference type="PANTHER" id="PTHR30570:SF1">
    <property type="entry name" value="PHOSPHATE-BINDING PROTEIN PSTS"/>
    <property type="match status" value="1"/>
</dbReference>
<name>A0A840FFM5_9SPHN</name>
<reference evidence="3 4" key="1">
    <citation type="submission" date="2020-08" db="EMBL/GenBank/DDBJ databases">
        <title>Genomic Encyclopedia of Type Strains, Phase IV (KMG-IV): sequencing the most valuable type-strain genomes for metagenomic binning, comparative biology and taxonomic classification.</title>
        <authorList>
            <person name="Goeker M."/>
        </authorList>
    </citation>
    <scope>NUCLEOTIDE SEQUENCE [LARGE SCALE GENOMIC DNA]</scope>
    <source>
        <strain evidence="3 4">YC6723</strain>
    </source>
</reference>
<evidence type="ECO:0000259" key="2">
    <source>
        <dbReference type="Pfam" id="PF12849"/>
    </source>
</evidence>
<evidence type="ECO:0000313" key="4">
    <source>
        <dbReference type="Proteomes" id="UP000529795"/>
    </source>
</evidence>
<dbReference type="EMBL" id="JACIEV010000002">
    <property type="protein sequence ID" value="MBB4152798.1"/>
    <property type="molecule type" value="Genomic_DNA"/>
</dbReference>
<dbReference type="RefSeq" id="WP_183982507.1">
    <property type="nucleotide sequence ID" value="NZ_JACIEV010000002.1"/>
</dbReference>
<protein>
    <submittedName>
        <fullName evidence="3">Phosphate transport system substrate-binding protein</fullName>
    </submittedName>
</protein>
<comment type="caution">
    <text evidence="3">The sequence shown here is derived from an EMBL/GenBank/DDBJ whole genome shotgun (WGS) entry which is preliminary data.</text>
</comment>
<dbReference type="AlphaFoldDB" id="A0A840FFM5"/>
<keyword evidence="1" id="KW-0732">Signal</keyword>
<organism evidence="3 4">
    <name type="scientific">Sphingomonas jinjuensis</name>
    <dbReference type="NCBI Taxonomy" id="535907"/>
    <lineage>
        <taxon>Bacteria</taxon>
        <taxon>Pseudomonadati</taxon>
        <taxon>Pseudomonadota</taxon>
        <taxon>Alphaproteobacteria</taxon>
        <taxon>Sphingomonadales</taxon>
        <taxon>Sphingomonadaceae</taxon>
        <taxon>Sphingomonas</taxon>
    </lineage>
</organism>
<dbReference type="InterPro" id="IPR024370">
    <property type="entry name" value="PBP_domain"/>
</dbReference>
<evidence type="ECO:0000313" key="3">
    <source>
        <dbReference type="EMBL" id="MBB4152798.1"/>
    </source>
</evidence>
<dbReference type="PROSITE" id="PS51257">
    <property type="entry name" value="PROKAR_LIPOPROTEIN"/>
    <property type="match status" value="1"/>
</dbReference>
<feature type="domain" description="PBP" evidence="2">
    <location>
        <begin position="20"/>
        <end position="301"/>
    </location>
</feature>
<dbReference type="SUPFAM" id="SSF53850">
    <property type="entry name" value="Periplasmic binding protein-like II"/>
    <property type="match status" value="1"/>
</dbReference>
<sequence length="345" mass="35966">MRTLVAILGLLLAGCQDQANGGGGTRDQITVVGSSTVYPFTTIVAERFVARAPSARAPVIESTGTGAGMRLFCGGIGAAYPDIVDASRRMTAGEYAACRRHGVNEVIEVPIGLDGLAFAQARGGPSLRLTPAILYRALAADPGGRVNTARTWADVDPSLPRVPIKVYGPPATSGTRDALVELILIPGCRAVEGEALVAARANPDARRAFCGRLREDGAFVDAGENDNLVVQKLGSDPTAIGMFGYSYLEENRGAVTGLPVAGVSPSYEAIARGDYPGARPLYIYVKKAHLRAVPGLRAFLRLYAASWGPGGPLVRRGLIAGSADSRARAATIVAAETPLDPRSLS</sequence>
<keyword evidence="4" id="KW-1185">Reference proteome</keyword>
<dbReference type="Gene3D" id="3.40.190.10">
    <property type="entry name" value="Periplasmic binding protein-like II"/>
    <property type="match status" value="2"/>
</dbReference>
<dbReference type="Pfam" id="PF12849">
    <property type="entry name" value="PBP_like_2"/>
    <property type="match status" value="1"/>
</dbReference>
<gene>
    <name evidence="3" type="ORF">GGQ80_000686</name>
</gene>
<accession>A0A840FFM5</accession>
<evidence type="ECO:0000256" key="1">
    <source>
        <dbReference type="ARBA" id="ARBA00022729"/>
    </source>
</evidence>
<dbReference type="PANTHER" id="PTHR30570">
    <property type="entry name" value="PERIPLASMIC PHOSPHATE BINDING COMPONENT OF PHOSPHATE ABC TRANSPORTER"/>
    <property type="match status" value="1"/>
</dbReference>
<dbReference type="InterPro" id="IPR050811">
    <property type="entry name" value="Phosphate_ABC_transporter"/>
</dbReference>